<evidence type="ECO:0000256" key="11">
    <source>
        <dbReference type="ARBA" id="ARBA00031409"/>
    </source>
</evidence>
<evidence type="ECO:0000256" key="4">
    <source>
        <dbReference type="ARBA" id="ARBA00012809"/>
    </source>
</evidence>
<dbReference type="PANTHER" id="PTHR21235">
    <property type="entry name" value="IMIDAZOLE GLYCEROL PHOSPHATE SYNTHASE SUBUNIT HISF/H IGP SYNTHASE SUBUNIT HISF/H"/>
    <property type="match status" value="1"/>
</dbReference>
<dbReference type="GO" id="GO:0000105">
    <property type="term" value="P:L-histidine biosynthetic process"/>
    <property type="evidence" value="ECO:0007669"/>
    <property type="project" value="UniProtKB-UniPathway"/>
</dbReference>
<evidence type="ECO:0000256" key="14">
    <source>
        <dbReference type="RuleBase" id="RU003657"/>
    </source>
</evidence>
<reference evidence="15 16" key="1">
    <citation type="submission" date="2016-10" db="EMBL/GenBank/DDBJ databases">
        <authorList>
            <person name="de Groot N.N."/>
        </authorList>
    </citation>
    <scope>NUCLEOTIDE SEQUENCE [LARGE SCALE GENOMIC DNA]</scope>
    <source>
        <strain evidence="15 16">DSM 1801</strain>
    </source>
</reference>
<organism evidence="15 16">
    <name type="scientific">[Clostridium] polysaccharolyticum</name>
    <dbReference type="NCBI Taxonomy" id="29364"/>
    <lineage>
        <taxon>Bacteria</taxon>
        <taxon>Bacillati</taxon>
        <taxon>Bacillota</taxon>
        <taxon>Clostridia</taxon>
        <taxon>Lachnospirales</taxon>
        <taxon>Lachnospiraceae</taxon>
    </lineage>
</organism>
<dbReference type="STRING" id="29364.SAMN04487772_13616"/>
<sequence>MLAKRLIACFDVINGMVTKASQFQDNIDIEKVETAAQKNYDLQIDEIIFYDVKASAEKRKIDLAMVEKVAKEVFVPFTVGGGIKSISDMYEVLKAGAEKISVDSMAVRNPQIINEGAKAFGSQCIVLSMQVKKVEKSLKIPSGYEIAIDGARVFTGMDAIEWAKRGEGLGAGEIVVNSIDCDGTHNGYDLEITEQICNAVTVPVIASGGAGKPEHLYDVFTKTGASAGIISSMLYSPRLPRNFTVQEIKEYLEARDVLMRPYYHIK</sequence>
<evidence type="ECO:0000256" key="12">
    <source>
        <dbReference type="ARBA" id="ARBA00032401"/>
    </source>
</evidence>
<keyword evidence="8" id="KW-0456">Lyase</keyword>
<comment type="catalytic activity">
    <reaction evidence="13">
        <text>5-[(5-phospho-1-deoxy-D-ribulos-1-ylimino)methylamino]-1-(5-phospho-beta-D-ribosyl)imidazole-4-carboxamide + L-glutamine = D-erythro-1-(imidazol-4-yl)glycerol 3-phosphate + 5-amino-1-(5-phospho-beta-D-ribosyl)imidazole-4-carboxamide + L-glutamate + H(+)</text>
        <dbReference type="Rhea" id="RHEA:24793"/>
        <dbReference type="ChEBI" id="CHEBI:15378"/>
        <dbReference type="ChEBI" id="CHEBI:29985"/>
        <dbReference type="ChEBI" id="CHEBI:58278"/>
        <dbReference type="ChEBI" id="CHEBI:58359"/>
        <dbReference type="ChEBI" id="CHEBI:58475"/>
        <dbReference type="ChEBI" id="CHEBI:58525"/>
        <dbReference type="EC" id="4.3.2.10"/>
    </reaction>
</comment>
<evidence type="ECO:0000256" key="9">
    <source>
        <dbReference type="ARBA" id="ARBA00025475"/>
    </source>
</evidence>
<comment type="function">
    <text evidence="9">IGPS catalyzes the conversion of PRFAR and glutamine to IGP, AICAR and glutamate. The HisF subunit catalyzes the cyclization activity that produces IGP and AICAR from PRFAR using the ammonia provided by the HisH subunit.</text>
</comment>
<dbReference type="PANTHER" id="PTHR21235:SF2">
    <property type="entry name" value="IMIDAZOLE GLYCEROL PHOSPHATE SYNTHASE HISHF"/>
    <property type="match status" value="1"/>
</dbReference>
<dbReference type="GO" id="GO:0000107">
    <property type="term" value="F:imidazoleglycerol-phosphate synthase activity"/>
    <property type="evidence" value="ECO:0007669"/>
    <property type="project" value="InterPro"/>
</dbReference>
<evidence type="ECO:0000256" key="5">
    <source>
        <dbReference type="ARBA" id="ARBA00016318"/>
    </source>
</evidence>
<evidence type="ECO:0000313" key="16">
    <source>
        <dbReference type="Proteomes" id="UP000199800"/>
    </source>
</evidence>
<keyword evidence="7 14" id="KW-0368">Histidine biosynthesis</keyword>
<keyword evidence="16" id="KW-1185">Reference proteome</keyword>
<dbReference type="InterPro" id="IPR050064">
    <property type="entry name" value="IGPS_HisA/HisF"/>
</dbReference>
<evidence type="ECO:0000256" key="1">
    <source>
        <dbReference type="ARBA" id="ARBA00005091"/>
    </source>
</evidence>
<dbReference type="SUPFAM" id="SSF51366">
    <property type="entry name" value="Ribulose-phoshate binding barrel"/>
    <property type="match status" value="1"/>
</dbReference>
<dbReference type="Pfam" id="PF00977">
    <property type="entry name" value="His_biosynth"/>
    <property type="match status" value="1"/>
</dbReference>
<dbReference type="GO" id="GO:0016829">
    <property type="term" value="F:lyase activity"/>
    <property type="evidence" value="ECO:0007669"/>
    <property type="project" value="UniProtKB-KW"/>
</dbReference>
<evidence type="ECO:0000256" key="10">
    <source>
        <dbReference type="ARBA" id="ARBA00030264"/>
    </source>
</evidence>
<evidence type="ECO:0000256" key="7">
    <source>
        <dbReference type="ARBA" id="ARBA00023102"/>
    </source>
</evidence>
<dbReference type="InterPro" id="IPR004651">
    <property type="entry name" value="HisF"/>
</dbReference>
<evidence type="ECO:0000313" key="15">
    <source>
        <dbReference type="EMBL" id="SET60821.1"/>
    </source>
</evidence>
<dbReference type="Gene3D" id="3.20.20.70">
    <property type="entry name" value="Aldolase class I"/>
    <property type="match status" value="1"/>
</dbReference>
<dbReference type="CDD" id="cd04731">
    <property type="entry name" value="HisF"/>
    <property type="match status" value="1"/>
</dbReference>
<proteinExistence type="inferred from homology"/>
<keyword evidence="6 14" id="KW-0028">Amino-acid biosynthesis</keyword>
<evidence type="ECO:0000256" key="6">
    <source>
        <dbReference type="ARBA" id="ARBA00022605"/>
    </source>
</evidence>
<dbReference type="InterPro" id="IPR011060">
    <property type="entry name" value="RibuloseP-bd_barrel"/>
</dbReference>
<comment type="subunit">
    <text evidence="3">Heterodimer of HisH and HisF.</text>
</comment>
<evidence type="ECO:0000256" key="8">
    <source>
        <dbReference type="ARBA" id="ARBA00023239"/>
    </source>
</evidence>
<dbReference type="InterPro" id="IPR013785">
    <property type="entry name" value="Aldolase_TIM"/>
</dbReference>
<dbReference type="EMBL" id="FOHN01000036">
    <property type="protein sequence ID" value="SET60821.1"/>
    <property type="molecule type" value="Genomic_DNA"/>
</dbReference>
<comment type="pathway">
    <text evidence="1">Amino-acid biosynthesis; L-histidine biosynthesis; L-histidine from 5-phospho-alpha-D-ribose 1-diphosphate: step 5/9.</text>
</comment>
<name>A0A1I0FT49_9FIRM</name>
<protein>
    <recommendedName>
        <fullName evidence="5">Imidazole glycerol phosphate synthase subunit HisF</fullName>
        <ecNumber evidence="4">4.3.2.10</ecNumber>
    </recommendedName>
    <alternativeName>
        <fullName evidence="10">IGP synthase cyclase subunit</fullName>
    </alternativeName>
    <alternativeName>
        <fullName evidence="11">IGP synthase subunit HisF</fullName>
    </alternativeName>
    <alternativeName>
        <fullName evidence="12">ImGP synthase subunit HisF</fullName>
    </alternativeName>
</protein>
<evidence type="ECO:0000256" key="13">
    <source>
        <dbReference type="ARBA" id="ARBA00047838"/>
    </source>
</evidence>
<dbReference type="AlphaFoldDB" id="A0A1I0FT49"/>
<dbReference type="Proteomes" id="UP000199800">
    <property type="component" value="Unassembled WGS sequence"/>
</dbReference>
<comment type="similarity">
    <text evidence="2 14">Belongs to the HisA/HisF family.</text>
</comment>
<accession>A0A1I0FT49</accession>
<dbReference type="RefSeq" id="WP_092478970.1">
    <property type="nucleotide sequence ID" value="NZ_FOHN01000036.1"/>
</dbReference>
<dbReference type="EC" id="4.3.2.10" evidence="4"/>
<dbReference type="UniPathway" id="UPA00031">
    <property type="reaction ID" value="UER00010"/>
</dbReference>
<evidence type="ECO:0000256" key="3">
    <source>
        <dbReference type="ARBA" id="ARBA00011152"/>
    </source>
</evidence>
<dbReference type="InterPro" id="IPR006062">
    <property type="entry name" value="His_biosynth"/>
</dbReference>
<dbReference type="OrthoDB" id="9781903at2"/>
<gene>
    <name evidence="15" type="ORF">SAMN04487772_13616</name>
</gene>
<evidence type="ECO:0000256" key="2">
    <source>
        <dbReference type="ARBA" id="ARBA00009667"/>
    </source>
</evidence>